<protein>
    <recommendedName>
        <fullName evidence="1">Aerobactin siderophore biosynthesis IucA/IucC-like C-terminal domain-containing protein</fullName>
    </recommendedName>
</protein>
<dbReference type="InterPro" id="IPR022770">
    <property type="entry name" value="IucA/IucC-like_C"/>
</dbReference>
<feature type="domain" description="Aerobactin siderophore biosynthesis IucA/IucC-like C-terminal" evidence="1">
    <location>
        <begin position="87"/>
        <end position="197"/>
    </location>
</feature>
<reference evidence="2 3" key="1">
    <citation type="submission" date="2020-08" db="EMBL/GenBank/DDBJ databases">
        <title>Genomic Encyclopedia of Type Strains, Phase IV (KMG-IV): sequencing the most valuable type-strain genomes for metagenomic binning, comparative biology and taxonomic classification.</title>
        <authorList>
            <person name="Goeker M."/>
        </authorList>
    </citation>
    <scope>NUCLEOTIDE SEQUENCE [LARGE SCALE GENOMIC DNA]</scope>
    <source>
        <strain evidence="2 3">YIM 65646</strain>
    </source>
</reference>
<evidence type="ECO:0000259" key="1">
    <source>
        <dbReference type="Pfam" id="PF06276"/>
    </source>
</evidence>
<keyword evidence="3" id="KW-1185">Reference proteome</keyword>
<accession>A0A841FGX7</accession>
<evidence type="ECO:0000313" key="2">
    <source>
        <dbReference type="EMBL" id="MBB6035124.1"/>
    </source>
</evidence>
<gene>
    <name evidence="2" type="ORF">HNR73_002981</name>
</gene>
<comment type="caution">
    <text evidence="2">The sequence shown here is derived from an EMBL/GenBank/DDBJ whole genome shotgun (WGS) entry which is preliminary data.</text>
</comment>
<dbReference type="Pfam" id="PF06276">
    <property type="entry name" value="FhuF"/>
    <property type="match status" value="1"/>
</dbReference>
<dbReference type="Proteomes" id="UP000548476">
    <property type="component" value="Unassembled WGS sequence"/>
</dbReference>
<organism evidence="2 3">
    <name type="scientific">Phytomonospora endophytica</name>
    <dbReference type="NCBI Taxonomy" id="714109"/>
    <lineage>
        <taxon>Bacteria</taxon>
        <taxon>Bacillati</taxon>
        <taxon>Actinomycetota</taxon>
        <taxon>Actinomycetes</taxon>
        <taxon>Micromonosporales</taxon>
        <taxon>Micromonosporaceae</taxon>
        <taxon>Phytomonospora</taxon>
    </lineage>
</organism>
<evidence type="ECO:0000313" key="3">
    <source>
        <dbReference type="Proteomes" id="UP000548476"/>
    </source>
</evidence>
<dbReference type="EMBL" id="JACHGT010000006">
    <property type="protein sequence ID" value="MBB6035124.1"/>
    <property type="molecule type" value="Genomic_DNA"/>
</dbReference>
<dbReference type="AlphaFoldDB" id="A0A841FGX7"/>
<proteinExistence type="predicted"/>
<name>A0A841FGX7_9ACTN</name>
<dbReference type="GO" id="GO:0003824">
    <property type="term" value="F:catalytic activity"/>
    <property type="evidence" value="ECO:0007669"/>
    <property type="project" value="UniProtKB-ARBA"/>
</dbReference>
<sequence>MTTTLPPLRLPSVAPLAPVTRALAAMRRSRGERATAGVADGLVLDSLAGYTPATCFTDGSAVAQLIDAPRRRWGAAPHAAAALAWKGYSYWLALPAVIGWASARRVPLLHASNVMLRLSDERPWFRFGMRRAMVAVLPNDPVAGDPGVRVVDDEGALLDVLRATLVDQHLAPLLTRFRGQVRVGRRIMWGSLASGVAHAVEYTADTTPLSIVETAGTLLEALRVPDLVDVACTPEGEMSLRRKTCCLAFTVEGLSTCRSCCVTG</sequence>